<evidence type="ECO:0000313" key="3">
    <source>
        <dbReference type="Proteomes" id="UP000185003"/>
    </source>
</evidence>
<reference evidence="2 3" key="1">
    <citation type="submission" date="2016-11" db="EMBL/GenBank/DDBJ databases">
        <authorList>
            <person name="Jaros S."/>
            <person name="Januszkiewicz K."/>
            <person name="Wedrychowicz H."/>
        </authorList>
    </citation>
    <scope>NUCLEOTIDE SEQUENCE [LARGE SCALE GENOMIC DNA]</scope>
    <source>
        <strain evidence="2 3">DSM 24787</strain>
    </source>
</reference>
<accession>A0A1N6FEL7</accession>
<evidence type="ECO:0000256" key="1">
    <source>
        <dbReference type="SAM" id="SignalP"/>
    </source>
</evidence>
<proteinExistence type="predicted"/>
<feature type="chain" id="PRO_5012568431" evidence="1">
    <location>
        <begin position="24"/>
        <end position="136"/>
    </location>
</feature>
<keyword evidence="3" id="KW-1185">Reference proteome</keyword>
<dbReference type="EMBL" id="FSRA01000001">
    <property type="protein sequence ID" value="SIN93644.1"/>
    <property type="molecule type" value="Genomic_DNA"/>
</dbReference>
<feature type="signal peptide" evidence="1">
    <location>
        <begin position="1"/>
        <end position="23"/>
    </location>
</feature>
<dbReference type="STRING" id="536979.SAMN04488055_2176"/>
<dbReference type="Proteomes" id="UP000185003">
    <property type="component" value="Unassembled WGS sequence"/>
</dbReference>
<dbReference type="AlphaFoldDB" id="A0A1N6FEL7"/>
<keyword evidence="1" id="KW-0732">Signal</keyword>
<name>A0A1N6FEL7_9BACT</name>
<evidence type="ECO:0000313" key="2">
    <source>
        <dbReference type="EMBL" id="SIN93644.1"/>
    </source>
</evidence>
<gene>
    <name evidence="2" type="ORF">SAMN04488055_2176</name>
</gene>
<organism evidence="2 3">
    <name type="scientific">Chitinophaga niabensis</name>
    <dbReference type="NCBI Taxonomy" id="536979"/>
    <lineage>
        <taxon>Bacteria</taxon>
        <taxon>Pseudomonadati</taxon>
        <taxon>Bacteroidota</taxon>
        <taxon>Chitinophagia</taxon>
        <taxon>Chitinophagales</taxon>
        <taxon>Chitinophagaceae</taxon>
        <taxon>Chitinophaga</taxon>
    </lineage>
</organism>
<protein>
    <submittedName>
        <fullName evidence="2">Uncharacterized protein</fullName>
    </submittedName>
</protein>
<sequence length="136" mass="15369">MLKMACVLLLPLLPLIQSTPLTATPPPPCPVPNISFSWDDYGWIDNGCQHDGLKERFVTLLNPNQYSSCVELEMKVEDVSDYGTSSSTHWMMLCSGSRTYVGQDQEQWNDANCNSQTDFGEYSTHTYSWTGNYRCP</sequence>